<reference evidence="3 4" key="1">
    <citation type="submission" date="2019-06" db="EMBL/GenBank/DDBJ databases">
        <title>Sequencing the genomes of 1000 actinobacteria strains.</title>
        <authorList>
            <person name="Klenk H.-P."/>
        </authorList>
    </citation>
    <scope>NUCLEOTIDE SEQUENCE [LARGE SCALE GENOMIC DNA]</scope>
    <source>
        <strain evidence="3 4">DSM 19560</strain>
    </source>
</reference>
<dbReference type="SMART" id="SM00471">
    <property type="entry name" value="HDc"/>
    <property type="match status" value="1"/>
</dbReference>
<keyword evidence="1" id="KW-0472">Membrane</keyword>
<dbReference type="InterPro" id="IPR037522">
    <property type="entry name" value="HD_GYP_dom"/>
</dbReference>
<feature type="domain" description="HD-GYP" evidence="2">
    <location>
        <begin position="157"/>
        <end position="353"/>
    </location>
</feature>
<proteinExistence type="predicted"/>
<dbReference type="PANTHER" id="PTHR45228">
    <property type="entry name" value="CYCLIC DI-GMP PHOSPHODIESTERASE TM_0186-RELATED"/>
    <property type="match status" value="1"/>
</dbReference>
<dbReference type="InterPro" id="IPR003607">
    <property type="entry name" value="HD/PDEase_dom"/>
</dbReference>
<protein>
    <submittedName>
        <fullName evidence="3">HD domain-containing protein</fullName>
    </submittedName>
</protein>
<sequence>MAGPLGAVCVGGLPFLFAWTKAPLVVRVFNTSLLSLVSAISAVVYIQCGGHTPLDQHLSPEILWVHCFIPLEIAIVAHFFLNISGVSLIISATSPQSWRAPFRRMVRDMWRIYLGYALVGFLIAVLWQVVDLGPITMIFMLVPLILAQWAYAQQSAEAQAHQRTVEGLVAAVETRDPVMRGRSVQAAAVCDVIGADFRLSPKEADALHFAALLHDLGMIAPVEEERGRDLSQLRPGDIDRIRRHPQRGVEMVRSIDFLADSTTAIRHHHERWDGHGFPSGLAGEEIPILARIIAVADAYCALSSDRAGEARRSTDEILTILRARAGSQFDPRCVDAIVRNAPTVTARLSQLHAVDDTADATAGHAGWDHDLPETSDLIAFGSALR</sequence>
<evidence type="ECO:0000313" key="4">
    <source>
        <dbReference type="Proteomes" id="UP000318297"/>
    </source>
</evidence>
<name>A0A561E1F4_9MICO</name>
<feature type="transmembrane region" description="Helical" evidence="1">
    <location>
        <begin position="62"/>
        <end position="90"/>
    </location>
</feature>
<evidence type="ECO:0000313" key="3">
    <source>
        <dbReference type="EMBL" id="TWE09458.1"/>
    </source>
</evidence>
<keyword evidence="1" id="KW-1133">Transmembrane helix</keyword>
<dbReference type="SUPFAM" id="SSF109604">
    <property type="entry name" value="HD-domain/PDEase-like"/>
    <property type="match status" value="1"/>
</dbReference>
<dbReference type="Proteomes" id="UP000318297">
    <property type="component" value="Unassembled WGS sequence"/>
</dbReference>
<gene>
    <name evidence="3" type="ORF">BKA23_3161</name>
</gene>
<dbReference type="RefSeq" id="WP_170226613.1">
    <property type="nucleotide sequence ID" value="NZ_VIVQ01000003.1"/>
</dbReference>
<dbReference type="Pfam" id="PF13487">
    <property type="entry name" value="HD_5"/>
    <property type="match status" value="1"/>
</dbReference>
<dbReference type="PANTHER" id="PTHR45228:SF4">
    <property type="entry name" value="LIPOPROTEIN"/>
    <property type="match status" value="1"/>
</dbReference>
<comment type="caution">
    <text evidence="3">The sequence shown here is derived from an EMBL/GenBank/DDBJ whole genome shotgun (WGS) entry which is preliminary data.</text>
</comment>
<dbReference type="AlphaFoldDB" id="A0A561E1F4"/>
<keyword evidence="4" id="KW-1185">Reference proteome</keyword>
<evidence type="ECO:0000256" key="1">
    <source>
        <dbReference type="SAM" id="Phobius"/>
    </source>
</evidence>
<dbReference type="InterPro" id="IPR052020">
    <property type="entry name" value="Cyclic_di-GMP/3'3'-cGAMP_PDE"/>
</dbReference>
<dbReference type="EMBL" id="VIVQ01000003">
    <property type="protein sequence ID" value="TWE09458.1"/>
    <property type="molecule type" value="Genomic_DNA"/>
</dbReference>
<organism evidence="3 4">
    <name type="scientific">Rudaeicoccus suwonensis</name>
    <dbReference type="NCBI Taxonomy" id="657409"/>
    <lineage>
        <taxon>Bacteria</taxon>
        <taxon>Bacillati</taxon>
        <taxon>Actinomycetota</taxon>
        <taxon>Actinomycetes</taxon>
        <taxon>Micrococcales</taxon>
        <taxon>Dermacoccaceae</taxon>
        <taxon>Rudaeicoccus</taxon>
    </lineage>
</organism>
<dbReference type="Gene3D" id="1.10.3210.10">
    <property type="entry name" value="Hypothetical protein af1432"/>
    <property type="match status" value="1"/>
</dbReference>
<evidence type="ECO:0000259" key="2">
    <source>
        <dbReference type="PROSITE" id="PS51832"/>
    </source>
</evidence>
<accession>A0A561E1F4</accession>
<dbReference type="CDD" id="cd00077">
    <property type="entry name" value="HDc"/>
    <property type="match status" value="1"/>
</dbReference>
<keyword evidence="1" id="KW-0812">Transmembrane</keyword>
<dbReference type="PROSITE" id="PS51832">
    <property type="entry name" value="HD_GYP"/>
    <property type="match status" value="1"/>
</dbReference>
<feature type="transmembrane region" description="Helical" evidence="1">
    <location>
        <begin position="110"/>
        <end position="129"/>
    </location>
</feature>
<feature type="transmembrane region" description="Helical" evidence="1">
    <location>
        <begin position="24"/>
        <end position="46"/>
    </location>
</feature>